<dbReference type="RefSeq" id="WP_184978128.1">
    <property type="nucleotide sequence ID" value="NZ_BAAALO010000006.1"/>
</dbReference>
<organism evidence="3 4">
    <name type="scientific">Sphaerisporangium rubeum</name>
    <dbReference type="NCBI Taxonomy" id="321317"/>
    <lineage>
        <taxon>Bacteria</taxon>
        <taxon>Bacillati</taxon>
        <taxon>Actinomycetota</taxon>
        <taxon>Actinomycetes</taxon>
        <taxon>Streptosporangiales</taxon>
        <taxon>Streptosporangiaceae</taxon>
        <taxon>Sphaerisporangium</taxon>
    </lineage>
</organism>
<feature type="transmembrane region" description="Helical" evidence="1">
    <location>
        <begin position="362"/>
        <end position="384"/>
    </location>
</feature>
<sequence>MVVTQPEQTRRRPELDAIRTLVVLGLVFFHAGLVFDTRDDFYVKNAETTDLTTSVAAIAAVWAMPALFLIAGLGSWHSLRRSGPGGFAVKRLLRLGVPLVVATLTIVPIPQWLRLRADPAYHESYLAFLPRFFDVRLDLADFPFVLAGEHFETGHLWFLVLLLAFSLMLAPVVRLFPGEAAARAGAVLAGLAERRGAALLPAVPVAAVSAAAGLEEGFAAWHRWAYLLFFLYGFVLASDERFRVAMRRDAPVAGVLALVIFPVGMVMFLTAAGVPGADPFTDLDPLAAGARALYGATGWFLVTAVIGLLDRRAVAARGDVPARPAGGKVYAYLAVAALPLYVLHQPIVVAVAYGVVRWSAPMAVKYAVIVVVSLALTVAAYDLLVRRTRVTRVLFGMPGDRPGS</sequence>
<dbReference type="InterPro" id="IPR002656">
    <property type="entry name" value="Acyl_transf_3_dom"/>
</dbReference>
<feature type="transmembrane region" description="Helical" evidence="1">
    <location>
        <begin position="250"/>
        <end position="272"/>
    </location>
</feature>
<dbReference type="PANTHER" id="PTHR36927">
    <property type="entry name" value="BLR4337 PROTEIN"/>
    <property type="match status" value="1"/>
</dbReference>
<name>A0A7X0I902_9ACTN</name>
<feature type="transmembrane region" description="Helical" evidence="1">
    <location>
        <begin position="17"/>
        <end position="35"/>
    </location>
</feature>
<feature type="transmembrane region" description="Helical" evidence="1">
    <location>
        <begin position="292"/>
        <end position="309"/>
    </location>
</feature>
<feature type="transmembrane region" description="Helical" evidence="1">
    <location>
        <begin position="156"/>
        <end position="176"/>
    </location>
</feature>
<dbReference type="AlphaFoldDB" id="A0A7X0I902"/>
<protein>
    <submittedName>
        <fullName evidence="3">Peptidoglycan/LPS O-acetylase OafA/YrhL</fullName>
    </submittedName>
</protein>
<dbReference type="InterPro" id="IPR050623">
    <property type="entry name" value="Glucan_succinyl_AcylTrfase"/>
</dbReference>
<keyword evidence="1" id="KW-0812">Transmembrane</keyword>
<feature type="transmembrane region" description="Helical" evidence="1">
    <location>
        <begin position="95"/>
        <end position="113"/>
    </location>
</feature>
<dbReference type="GO" id="GO:0016747">
    <property type="term" value="F:acyltransferase activity, transferring groups other than amino-acyl groups"/>
    <property type="evidence" value="ECO:0007669"/>
    <property type="project" value="InterPro"/>
</dbReference>
<keyword evidence="1" id="KW-0472">Membrane</keyword>
<keyword evidence="4" id="KW-1185">Reference proteome</keyword>
<dbReference type="EMBL" id="JACHIU010000001">
    <property type="protein sequence ID" value="MBB6470820.1"/>
    <property type="molecule type" value="Genomic_DNA"/>
</dbReference>
<feature type="transmembrane region" description="Helical" evidence="1">
    <location>
        <begin position="197"/>
        <end position="214"/>
    </location>
</feature>
<feature type="transmembrane region" description="Helical" evidence="1">
    <location>
        <begin position="330"/>
        <end position="356"/>
    </location>
</feature>
<gene>
    <name evidence="3" type="ORF">BJ992_000251</name>
</gene>
<feature type="transmembrane region" description="Helical" evidence="1">
    <location>
        <begin position="220"/>
        <end position="238"/>
    </location>
</feature>
<keyword evidence="1" id="KW-1133">Transmembrane helix</keyword>
<dbReference type="Pfam" id="PF01757">
    <property type="entry name" value="Acyl_transf_3"/>
    <property type="match status" value="1"/>
</dbReference>
<feature type="domain" description="Acyltransferase 3" evidence="2">
    <location>
        <begin position="14"/>
        <end position="381"/>
    </location>
</feature>
<evidence type="ECO:0000313" key="4">
    <source>
        <dbReference type="Proteomes" id="UP000555564"/>
    </source>
</evidence>
<evidence type="ECO:0000256" key="1">
    <source>
        <dbReference type="SAM" id="Phobius"/>
    </source>
</evidence>
<reference evidence="3 4" key="1">
    <citation type="submission" date="2020-08" db="EMBL/GenBank/DDBJ databases">
        <title>Sequencing the genomes of 1000 actinobacteria strains.</title>
        <authorList>
            <person name="Klenk H.-P."/>
        </authorList>
    </citation>
    <scope>NUCLEOTIDE SEQUENCE [LARGE SCALE GENOMIC DNA]</scope>
    <source>
        <strain evidence="3 4">DSM 44936</strain>
    </source>
</reference>
<accession>A0A7X0I902</accession>
<feature type="transmembrane region" description="Helical" evidence="1">
    <location>
        <begin position="55"/>
        <end position="74"/>
    </location>
</feature>
<evidence type="ECO:0000313" key="3">
    <source>
        <dbReference type="EMBL" id="MBB6470820.1"/>
    </source>
</evidence>
<evidence type="ECO:0000259" key="2">
    <source>
        <dbReference type="Pfam" id="PF01757"/>
    </source>
</evidence>
<dbReference type="Proteomes" id="UP000555564">
    <property type="component" value="Unassembled WGS sequence"/>
</dbReference>
<dbReference type="PANTHER" id="PTHR36927:SF3">
    <property type="entry name" value="GLUCANS BIOSYNTHESIS PROTEIN C"/>
    <property type="match status" value="1"/>
</dbReference>
<comment type="caution">
    <text evidence="3">The sequence shown here is derived from an EMBL/GenBank/DDBJ whole genome shotgun (WGS) entry which is preliminary data.</text>
</comment>
<proteinExistence type="predicted"/>